<keyword evidence="4" id="KW-0443">Lipid metabolism</keyword>
<dbReference type="SMART" id="SM00563">
    <property type="entry name" value="PlsC"/>
    <property type="match status" value="1"/>
</dbReference>
<keyword evidence="6" id="KW-1133">Transmembrane helix</keyword>
<dbReference type="Proteomes" id="UP000680866">
    <property type="component" value="Chromosome"/>
</dbReference>
<evidence type="ECO:0000256" key="6">
    <source>
        <dbReference type="SAM" id="Phobius"/>
    </source>
</evidence>
<proteinExistence type="predicted"/>
<dbReference type="InterPro" id="IPR002123">
    <property type="entry name" value="Plipid/glycerol_acylTrfase"/>
</dbReference>
<dbReference type="CDD" id="cd07989">
    <property type="entry name" value="LPLAT_AGPAT-like"/>
    <property type="match status" value="1"/>
</dbReference>
<dbReference type="GO" id="GO:0003841">
    <property type="term" value="F:1-acylglycerol-3-phosphate O-acyltransferase activity"/>
    <property type="evidence" value="ECO:0007669"/>
    <property type="project" value="TreeGrafter"/>
</dbReference>
<evidence type="ECO:0000259" key="7">
    <source>
        <dbReference type="SMART" id="SM00563"/>
    </source>
</evidence>
<dbReference type="AlphaFoldDB" id="A0A810N5P4"/>
<sequence>MSTARLAARFGALLAVLVCGLPLPVVLPLLPRRQRDVVVRAWARAVLRAVGVRLVVRGRPPRRRALLVANHVSWLDPLVLLAVAPARMIAKREVRDWPLIGALVAAGGTILVDRERPRSLPATVAAVRSALAGDAVVAVFPEGTTWCGRETGRFRPATFQAAVDTGAPVVPVSLRYGRSTGTATTVAAFLGDDTLWASVRRVLAAPDLTVTVTARAALHPGDAATRRQLARIAEAAVRADDNWALAA</sequence>
<dbReference type="PANTHER" id="PTHR10434:SF64">
    <property type="entry name" value="1-ACYL-SN-GLYCEROL-3-PHOSPHATE ACYLTRANSFERASE-RELATED"/>
    <property type="match status" value="1"/>
</dbReference>
<protein>
    <recommendedName>
        <fullName evidence="7">Phospholipid/glycerol acyltransferase domain-containing protein</fullName>
    </recommendedName>
</protein>
<keyword evidence="5" id="KW-0012">Acyltransferase</keyword>
<evidence type="ECO:0000256" key="5">
    <source>
        <dbReference type="ARBA" id="ARBA00023315"/>
    </source>
</evidence>
<dbReference type="KEGG" id="pry:Prubr_57470"/>
<dbReference type="Pfam" id="PF01553">
    <property type="entry name" value="Acyltransferase"/>
    <property type="match status" value="1"/>
</dbReference>
<reference evidence="8" key="1">
    <citation type="submission" date="2020-08" db="EMBL/GenBank/DDBJ databases">
        <title>Whole genome shotgun sequence of Polymorphospora rubra NBRC 101157.</title>
        <authorList>
            <person name="Komaki H."/>
            <person name="Tamura T."/>
        </authorList>
    </citation>
    <scope>NUCLEOTIDE SEQUENCE</scope>
    <source>
        <strain evidence="8">NBRC 101157</strain>
    </source>
</reference>
<dbReference type="SUPFAM" id="SSF69593">
    <property type="entry name" value="Glycerol-3-phosphate (1)-acyltransferase"/>
    <property type="match status" value="1"/>
</dbReference>
<comment type="pathway">
    <text evidence="1">Lipid metabolism.</text>
</comment>
<dbReference type="EMBL" id="AP023359">
    <property type="protein sequence ID" value="BCJ68726.1"/>
    <property type="molecule type" value="Genomic_DNA"/>
</dbReference>
<feature type="transmembrane region" description="Helical" evidence="6">
    <location>
        <begin position="12"/>
        <end position="31"/>
    </location>
</feature>
<evidence type="ECO:0000256" key="2">
    <source>
        <dbReference type="ARBA" id="ARBA00022516"/>
    </source>
</evidence>
<dbReference type="PANTHER" id="PTHR10434">
    <property type="entry name" value="1-ACYL-SN-GLYCEROL-3-PHOSPHATE ACYLTRANSFERASE"/>
    <property type="match status" value="1"/>
</dbReference>
<name>A0A810N5P4_9ACTN</name>
<organism evidence="8 9">
    <name type="scientific">Polymorphospora rubra</name>
    <dbReference type="NCBI Taxonomy" id="338584"/>
    <lineage>
        <taxon>Bacteria</taxon>
        <taxon>Bacillati</taxon>
        <taxon>Actinomycetota</taxon>
        <taxon>Actinomycetes</taxon>
        <taxon>Micromonosporales</taxon>
        <taxon>Micromonosporaceae</taxon>
        <taxon>Polymorphospora</taxon>
    </lineage>
</organism>
<keyword evidence="6" id="KW-0472">Membrane</keyword>
<feature type="domain" description="Phospholipid/glycerol acyltransferase" evidence="7">
    <location>
        <begin position="65"/>
        <end position="177"/>
    </location>
</feature>
<evidence type="ECO:0000313" key="9">
    <source>
        <dbReference type="Proteomes" id="UP000680866"/>
    </source>
</evidence>
<accession>A0A810N5P4</accession>
<keyword evidence="9" id="KW-1185">Reference proteome</keyword>
<evidence type="ECO:0000256" key="3">
    <source>
        <dbReference type="ARBA" id="ARBA00022679"/>
    </source>
</evidence>
<evidence type="ECO:0000256" key="4">
    <source>
        <dbReference type="ARBA" id="ARBA00023098"/>
    </source>
</evidence>
<gene>
    <name evidence="8" type="ORF">Prubr_57470</name>
</gene>
<evidence type="ECO:0000256" key="1">
    <source>
        <dbReference type="ARBA" id="ARBA00005189"/>
    </source>
</evidence>
<keyword evidence="6" id="KW-0812">Transmembrane</keyword>
<keyword evidence="2" id="KW-0444">Lipid biosynthesis</keyword>
<dbReference type="GO" id="GO:0006654">
    <property type="term" value="P:phosphatidic acid biosynthetic process"/>
    <property type="evidence" value="ECO:0007669"/>
    <property type="project" value="TreeGrafter"/>
</dbReference>
<evidence type="ECO:0000313" key="8">
    <source>
        <dbReference type="EMBL" id="BCJ68726.1"/>
    </source>
</evidence>
<keyword evidence="3" id="KW-0808">Transferase</keyword>